<dbReference type="RefSeq" id="WP_013133294.1">
    <property type="nucleotide sequence ID" value="NC_014165.1"/>
</dbReference>
<evidence type="ECO:0000259" key="2">
    <source>
        <dbReference type="Pfam" id="PF26450"/>
    </source>
</evidence>
<dbReference type="HOGENOM" id="CLU_1199334_0_0_11"/>
<keyword evidence="4" id="KW-1185">Reference proteome</keyword>
<dbReference type="OrthoDB" id="3544242at2"/>
<dbReference type="EMBL" id="CP001874">
    <property type="protein sequence ID" value="ADG89761.1"/>
    <property type="molecule type" value="Genomic_DNA"/>
</dbReference>
<dbReference type="InterPro" id="IPR058442">
    <property type="entry name" value="DUF8129"/>
</dbReference>
<dbReference type="KEGG" id="tbi:Tbis_3066"/>
<dbReference type="AlphaFoldDB" id="D6Y7Q0"/>
<feature type="domain" description="DUF8129" evidence="2">
    <location>
        <begin position="170"/>
        <end position="214"/>
    </location>
</feature>
<feature type="compositionally biased region" description="Low complexity" evidence="1">
    <location>
        <begin position="124"/>
        <end position="161"/>
    </location>
</feature>
<feature type="compositionally biased region" description="Basic and acidic residues" evidence="1">
    <location>
        <begin position="78"/>
        <end position="87"/>
    </location>
</feature>
<accession>D6Y7Q0</accession>
<proteinExistence type="predicted"/>
<gene>
    <name evidence="3" type="ordered locus">Tbis_3066</name>
</gene>
<protein>
    <recommendedName>
        <fullName evidence="2">DUF8129 domain-containing protein</fullName>
    </recommendedName>
</protein>
<feature type="compositionally biased region" description="Basic and acidic residues" evidence="1">
    <location>
        <begin position="112"/>
        <end position="123"/>
    </location>
</feature>
<name>D6Y7Q0_THEBD</name>
<feature type="region of interest" description="Disordered" evidence="1">
    <location>
        <begin position="55"/>
        <end position="164"/>
    </location>
</feature>
<evidence type="ECO:0000256" key="1">
    <source>
        <dbReference type="SAM" id="MobiDB-lite"/>
    </source>
</evidence>
<sequence length="216" mass="23251">MSVLRDIAKQVRDAMENRERLLEKAKDLPVLVLQAVLVAVGRALQFGDGVKSQLKRFTGESPDGVRPAETEPAAPEAEEPKAARREPVIFAPPPSQPKEPRPETPTVTVAPPKERPAEERVAEEPAAAAPEPEAERPAPAGKAEAPAEGAAPAPAAEVAEPFPGFSEMSLPSLRARLRGTTAEQVQAFLDYERAHANRPDVVGMFERRLAKLRAQG</sequence>
<reference evidence="3 4" key="1">
    <citation type="submission" date="2010-01" db="EMBL/GenBank/DDBJ databases">
        <title>The complete genome of Thermobispora bispora DSM 43833.</title>
        <authorList>
            <consortium name="US DOE Joint Genome Institute (JGI-PGF)"/>
            <person name="Lucas S."/>
            <person name="Copeland A."/>
            <person name="Lapidus A."/>
            <person name="Glavina del Rio T."/>
            <person name="Dalin E."/>
            <person name="Tice H."/>
            <person name="Bruce D."/>
            <person name="Goodwin L."/>
            <person name="Pitluck S."/>
            <person name="Kyrpides N."/>
            <person name="Mavromatis K."/>
            <person name="Ivanova N."/>
            <person name="Mikhailova N."/>
            <person name="Chertkov O."/>
            <person name="Brettin T."/>
            <person name="Detter J.C."/>
            <person name="Han C."/>
            <person name="Larimer F."/>
            <person name="Land M."/>
            <person name="Hauser L."/>
            <person name="Markowitz V."/>
            <person name="Cheng J.-F."/>
            <person name="Hugenholtz P."/>
            <person name="Woyke T."/>
            <person name="Wu D."/>
            <person name="Jando M."/>
            <person name="Schneider S."/>
            <person name="Klenk H.-P."/>
            <person name="Eisen J.A."/>
        </authorList>
    </citation>
    <scope>NUCLEOTIDE SEQUENCE [LARGE SCALE GENOMIC DNA]</scope>
    <source>
        <strain evidence="4">ATCC 19993 / DSM 43833 / CBS 139.67 / JCM 10125 / KCTC 9307 / NBRC 14880 / R51</strain>
    </source>
</reference>
<dbReference type="Proteomes" id="UP000006640">
    <property type="component" value="Chromosome"/>
</dbReference>
<dbReference type="Pfam" id="PF26450">
    <property type="entry name" value="DUF8129"/>
    <property type="match status" value="1"/>
</dbReference>
<evidence type="ECO:0000313" key="4">
    <source>
        <dbReference type="Proteomes" id="UP000006640"/>
    </source>
</evidence>
<organism evidence="3 4">
    <name type="scientific">Thermobispora bispora (strain ATCC 19993 / DSM 43833 / CBS 139.67 / JCM 10125 / KCTC 9307 / NBRC 14880 / R51)</name>
    <dbReference type="NCBI Taxonomy" id="469371"/>
    <lineage>
        <taxon>Bacteria</taxon>
        <taxon>Bacillati</taxon>
        <taxon>Actinomycetota</taxon>
        <taxon>Actinomycetes</taxon>
        <taxon>Streptosporangiales</taxon>
        <taxon>Streptosporangiaceae</taxon>
        <taxon>Thermobispora</taxon>
    </lineage>
</organism>
<dbReference type="STRING" id="469371.Tbis_3066"/>
<evidence type="ECO:0000313" key="3">
    <source>
        <dbReference type="EMBL" id="ADG89761.1"/>
    </source>
</evidence>